<reference evidence="2" key="1">
    <citation type="submission" date="2017-02" db="EMBL/GenBank/DDBJ databases">
        <title>Natronthermophilus aegyptiacus gen. nov.,sp. nov., an aerobic, extremely halophilic alkalithermophilic archaeon isolated from the athalassohaline Wadi An Natrun, Egypt.</title>
        <authorList>
            <person name="Zhao B."/>
        </authorList>
    </citation>
    <scope>NUCLEOTIDE SEQUENCE [LARGE SCALE GENOMIC DNA]</scope>
    <source>
        <strain evidence="2">JW/NM-HA 15</strain>
    </source>
</reference>
<proteinExistence type="predicted"/>
<sequence>MTGRDVDRRTRRQALAATGTALAMGIAGCADDGDGTTDGAVDAAGANAEPDGSSPFLFDHPVDEPETFDSSHACGVCTMGVLNYEDRMAQLAHEDGSGMAFCSPGCLFAYVAYPGHFDGAAANVANVWVTTFDTGELIDANEASFVLERDERRSDAPMTIDPEVYEDEAAALEFVERYEDLDEDDVVGFDAVDEDVARIYRPNRLP</sequence>
<dbReference type="EMBL" id="CP019893">
    <property type="protein sequence ID" value="ARS91892.1"/>
    <property type="molecule type" value="Genomic_DNA"/>
</dbReference>
<keyword evidence="2" id="KW-1185">Reference proteome</keyword>
<dbReference type="PROSITE" id="PS51257">
    <property type="entry name" value="PROKAR_LIPOPROTEIN"/>
    <property type="match status" value="1"/>
</dbReference>
<dbReference type="RefSeq" id="WP_086890228.1">
    <property type="nucleotide sequence ID" value="NZ_CP019893.1"/>
</dbReference>
<dbReference type="PANTHER" id="PTHR41247">
    <property type="entry name" value="HTH-TYPE TRANSCRIPTIONAL REPRESSOR YCNK"/>
    <property type="match status" value="1"/>
</dbReference>
<evidence type="ECO:0000313" key="1">
    <source>
        <dbReference type="EMBL" id="ARS91892.1"/>
    </source>
</evidence>
<dbReference type="InterPro" id="IPR008719">
    <property type="entry name" value="N2O_reductase_NosL"/>
</dbReference>
<dbReference type="KEGG" id="naj:B1756_16085"/>
<protein>
    <recommendedName>
        <fullName evidence="3">Lipoprotein</fullName>
    </recommendedName>
</protein>
<dbReference type="GeneID" id="32895624"/>
<dbReference type="AlphaFoldDB" id="A0A2Z2HXM5"/>
<evidence type="ECO:0008006" key="3">
    <source>
        <dbReference type="Google" id="ProtNLM"/>
    </source>
</evidence>
<dbReference type="OrthoDB" id="241788at2157"/>
<accession>A0A2Z2HXM5</accession>
<dbReference type="Proteomes" id="UP000250088">
    <property type="component" value="Chromosome"/>
</dbReference>
<dbReference type="SUPFAM" id="SSF160387">
    <property type="entry name" value="NosL/MerB-like"/>
    <property type="match status" value="1"/>
</dbReference>
<evidence type="ECO:0000313" key="2">
    <source>
        <dbReference type="Proteomes" id="UP000250088"/>
    </source>
</evidence>
<organism evidence="1 2">
    <name type="scientific">Natrarchaeobaculum aegyptiacum</name>
    <dbReference type="NCBI Taxonomy" id="745377"/>
    <lineage>
        <taxon>Archaea</taxon>
        <taxon>Methanobacteriati</taxon>
        <taxon>Methanobacteriota</taxon>
        <taxon>Stenosarchaea group</taxon>
        <taxon>Halobacteria</taxon>
        <taxon>Halobacteriales</taxon>
        <taxon>Natrialbaceae</taxon>
        <taxon>Natrarchaeobaculum</taxon>
    </lineage>
</organism>
<gene>
    <name evidence="1" type="ORF">B1756_16085</name>
</gene>
<name>A0A2Z2HXM5_9EURY</name>
<dbReference type="PANTHER" id="PTHR41247:SF1">
    <property type="entry name" value="HTH-TYPE TRANSCRIPTIONAL REPRESSOR YCNK"/>
    <property type="match status" value="1"/>
</dbReference>
<dbReference type="Pfam" id="PF05573">
    <property type="entry name" value="NosL"/>
    <property type="match status" value="1"/>
</dbReference>